<dbReference type="Pfam" id="PF14827">
    <property type="entry name" value="dCache_3"/>
    <property type="match status" value="1"/>
</dbReference>
<proteinExistence type="predicted"/>
<gene>
    <name evidence="14" type="ORF">QUF54_06100</name>
</gene>
<protein>
    <recommendedName>
        <fullName evidence="3">histidine kinase</fullName>
        <ecNumber evidence="3">2.7.13.3</ecNumber>
    </recommendedName>
</protein>
<comment type="caution">
    <text evidence="14">The sequence shown here is derived from an EMBL/GenBank/DDBJ whole genome shotgun (WGS) entry which is preliminary data.</text>
</comment>
<dbReference type="NCBIfam" id="TIGR00229">
    <property type="entry name" value="sensory_box"/>
    <property type="match status" value="1"/>
</dbReference>
<evidence type="ECO:0000256" key="6">
    <source>
        <dbReference type="ARBA" id="ARBA00022741"/>
    </source>
</evidence>
<evidence type="ECO:0000256" key="7">
    <source>
        <dbReference type="ARBA" id="ARBA00022777"/>
    </source>
</evidence>
<dbReference type="Pfam" id="PF00512">
    <property type="entry name" value="HisKA"/>
    <property type="match status" value="1"/>
</dbReference>
<reference evidence="14" key="1">
    <citation type="submission" date="2023-06" db="EMBL/GenBank/DDBJ databases">
        <title>Uncultivated large filamentous bacteria from sulfidic sediments reveal new species and different genomic features in energy metabolism and defense.</title>
        <authorList>
            <person name="Fonseca A."/>
        </authorList>
    </citation>
    <scope>NUCLEOTIDE SEQUENCE</scope>
    <source>
        <strain evidence="14">HSG4</strain>
    </source>
</reference>
<dbReference type="EC" id="2.7.13.3" evidence="3"/>
<dbReference type="InterPro" id="IPR005467">
    <property type="entry name" value="His_kinase_dom"/>
</dbReference>
<feature type="domain" description="PAC" evidence="13">
    <location>
        <begin position="401"/>
        <end position="453"/>
    </location>
</feature>
<sequence length="700" mass="80560">MISIYWLQRLHFNEDIERHLKEVEQLFQMKLDEDAKVLESQINLLQLDKNLQEAYLAQERETLRRHAAPFFNAIRAKYQVTHFYFINLDRMCFLRIHNPPRYGDIIPRFTLDGAVHKKKPVYGIELGKFGTFTLRMVYPWKIKGKLIGYIELGKEIEHITVALKKIIGVELFFAVNKSLLNRADWEEGLRMMKRTGNWAQFPSVVIIDRTMPMMPQELKAYIGSPSLFSKHKHLTAALKLSIDDKSYRGGFVPMIDAGHREVGHIAVLNDISERETALNLLSFILIGISVVIGGALIGFFYFFISRIETRLVKARNKLIENDKEILEQHHFLQNVLNSLSQPFYVINVKDFTLKIANAAASFGQLKENSICYVLSHHNSQPCNSDKLACPLAEIQKTKKSAIVEHIHYNKQGKAINTEVHGHPIFDEQGDIKQMAVYTIDITERKHEVEKALQEREAQYYGIFNAATDAFLIFNFAKRIVEANLQAQKMYGYSKDEFAILPYKNIVHPDYYPIFKDFLSDIQNSDEFHTESVNIRKAGTAFDVEIRGSTFSYKGTPHLLVVIRDITEHKHMIEKLAQAKEAAEAANYAKSAFLANMSHELRTPLHAILGFAQILEEEKNTNSEEAQKSIRIIYKSGENLLLLLNDILDITTIEAGKLQLNPKDFYLHDFLKRIAEIIQLRAEQKNINLTCDFQSELPNMV</sequence>
<dbReference type="InterPro" id="IPR036097">
    <property type="entry name" value="HisK_dim/P_sf"/>
</dbReference>
<keyword evidence="10" id="KW-1133">Transmembrane helix</keyword>
<keyword evidence="10" id="KW-0472">Membrane</keyword>
<dbReference type="SMART" id="SM00091">
    <property type="entry name" value="PAS"/>
    <property type="match status" value="1"/>
</dbReference>
<dbReference type="InterPro" id="IPR000014">
    <property type="entry name" value="PAS"/>
</dbReference>
<evidence type="ECO:0000256" key="4">
    <source>
        <dbReference type="ARBA" id="ARBA00022553"/>
    </source>
</evidence>
<evidence type="ECO:0000256" key="1">
    <source>
        <dbReference type="ARBA" id="ARBA00000085"/>
    </source>
</evidence>
<evidence type="ECO:0000256" key="5">
    <source>
        <dbReference type="ARBA" id="ARBA00022679"/>
    </source>
</evidence>
<feature type="non-terminal residue" evidence="14">
    <location>
        <position position="700"/>
    </location>
</feature>
<dbReference type="PANTHER" id="PTHR43047:SF72">
    <property type="entry name" value="OSMOSENSING HISTIDINE PROTEIN KINASE SLN1"/>
    <property type="match status" value="1"/>
</dbReference>
<name>A0ABT7VTK4_9GAMM</name>
<comment type="catalytic activity">
    <reaction evidence="1">
        <text>ATP + protein L-histidine = ADP + protein N-phospho-L-histidine.</text>
        <dbReference type="EC" id="2.7.13.3"/>
    </reaction>
</comment>
<keyword evidence="15" id="KW-1185">Reference proteome</keyword>
<dbReference type="InterPro" id="IPR029151">
    <property type="entry name" value="Sensor-like_sf"/>
</dbReference>
<dbReference type="InterPro" id="IPR029150">
    <property type="entry name" value="dCache_3"/>
</dbReference>
<evidence type="ECO:0000256" key="8">
    <source>
        <dbReference type="ARBA" id="ARBA00022840"/>
    </source>
</evidence>
<evidence type="ECO:0000256" key="9">
    <source>
        <dbReference type="ARBA" id="ARBA00023012"/>
    </source>
</evidence>
<dbReference type="SUPFAM" id="SSF103190">
    <property type="entry name" value="Sensory domain-like"/>
    <property type="match status" value="1"/>
</dbReference>
<evidence type="ECO:0000313" key="15">
    <source>
        <dbReference type="Proteomes" id="UP001171945"/>
    </source>
</evidence>
<feature type="domain" description="Histidine kinase" evidence="11">
    <location>
        <begin position="595"/>
        <end position="700"/>
    </location>
</feature>
<dbReference type="PROSITE" id="PS50112">
    <property type="entry name" value="PAS"/>
    <property type="match status" value="1"/>
</dbReference>
<dbReference type="SUPFAM" id="SSF55785">
    <property type="entry name" value="PYP-like sensor domain (PAS domain)"/>
    <property type="match status" value="2"/>
</dbReference>
<keyword evidence="6" id="KW-0547">Nucleotide-binding</keyword>
<dbReference type="InterPro" id="IPR003661">
    <property type="entry name" value="HisK_dim/P_dom"/>
</dbReference>
<evidence type="ECO:0000259" key="13">
    <source>
        <dbReference type="PROSITE" id="PS50113"/>
    </source>
</evidence>
<dbReference type="InterPro" id="IPR000700">
    <property type="entry name" value="PAS-assoc_C"/>
</dbReference>
<dbReference type="Gene3D" id="1.10.287.130">
    <property type="match status" value="1"/>
</dbReference>
<keyword evidence="8" id="KW-0067">ATP-binding</keyword>
<feature type="domain" description="PAS" evidence="12">
    <location>
        <begin position="455"/>
        <end position="525"/>
    </location>
</feature>
<dbReference type="CDD" id="cd00082">
    <property type="entry name" value="HisKA"/>
    <property type="match status" value="1"/>
</dbReference>
<evidence type="ECO:0000259" key="11">
    <source>
        <dbReference type="PROSITE" id="PS50109"/>
    </source>
</evidence>
<evidence type="ECO:0000256" key="2">
    <source>
        <dbReference type="ARBA" id="ARBA00004370"/>
    </source>
</evidence>
<accession>A0ABT7VTK4</accession>
<dbReference type="Pfam" id="PF13426">
    <property type="entry name" value="PAS_9"/>
    <property type="match status" value="2"/>
</dbReference>
<dbReference type="SUPFAM" id="SSF47384">
    <property type="entry name" value="Homodimeric domain of signal transducing histidine kinase"/>
    <property type="match status" value="1"/>
</dbReference>
<keyword evidence="10" id="KW-0812">Transmembrane</keyword>
<evidence type="ECO:0000259" key="12">
    <source>
        <dbReference type="PROSITE" id="PS50112"/>
    </source>
</evidence>
<keyword evidence="5" id="KW-0808">Transferase</keyword>
<dbReference type="Gene3D" id="3.30.450.20">
    <property type="entry name" value="PAS domain"/>
    <property type="match status" value="2"/>
</dbReference>
<dbReference type="PANTHER" id="PTHR43047">
    <property type="entry name" value="TWO-COMPONENT HISTIDINE PROTEIN KINASE"/>
    <property type="match status" value="1"/>
</dbReference>
<keyword evidence="7" id="KW-0418">Kinase</keyword>
<dbReference type="SMART" id="SM00086">
    <property type="entry name" value="PAC"/>
    <property type="match status" value="2"/>
</dbReference>
<dbReference type="CDD" id="cd00130">
    <property type="entry name" value="PAS"/>
    <property type="match status" value="1"/>
</dbReference>
<dbReference type="InterPro" id="IPR001610">
    <property type="entry name" value="PAC"/>
</dbReference>
<keyword evidence="4" id="KW-0597">Phosphoprotein</keyword>
<organism evidence="14 15">
    <name type="scientific">Candidatus Marithioploca araucensis</name>
    <dbReference type="NCBI Taxonomy" id="70273"/>
    <lineage>
        <taxon>Bacteria</taxon>
        <taxon>Pseudomonadati</taxon>
        <taxon>Pseudomonadota</taxon>
        <taxon>Gammaproteobacteria</taxon>
        <taxon>Thiotrichales</taxon>
        <taxon>Thiotrichaceae</taxon>
        <taxon>Candidatus Marithioploca</taxon>
    </lineage>
</organism>
<feature type="transmembrane region" description="Helical" evidence="10">
    <location>
        <begin position="280"/>
        <end position="304"/>
    </location>
</feature>
<dbReference type="InterPro" id="IPR035965">
    <property type="entry name" value="PAS-like_dom_sf"/>
</dbReference>
<dbReference type="Proteomes" id="UP001171945">
    <property type="component" value="Unassembled WGS sequence"/>
</dbReference>
<evidence type="ECO:0000313" key="14">
    <source>
        <dbReference type="EMBL" id="MDM8562910.1"/>
    </source>
</evidence>
<evidence type="ECO:0000256" key="10">
    <source>
        <dbReference type="SAM" id="Phobius"/>
    </source>
</evidence>
<dbReference type="PROSITE" id="PS50113">
    <property type="entry name" value="PAC"/>
    <property type="match status" value="1"/>
</dbReference>
<evidence type="ECO:0000256" key="3">
    <source>
        <dbReference type="ARBA" id="ARBA00012438"/>
    </source>
</evidence>
<keyword evidence="9" id="KW-0902">Two-component regulatory system</keyword>
<comment type="subcellular location">
    <subcellularLocation>
        <location evidence="2">Membrane</location>
    </subcellularLocation>
</comment>
<dbReference type="PROSITE" id="PS50109">
    <property type="entry name" value="HIS_KIN"/>
    <property type="match status" value="1"/>
</dbReference>
<dbReference type="SMART" id="SM00388">
    <property type="entry name" value="HisKA"/>
    <property type="match status" value="1"/>
</dbReference>
<dbReference type="EMBL" id="JAUCGM010000347">
    <property type="protein sequence ID" value="MDM8562910.1"/>
    <property type="molecule type" value="Genomic_DNA"/>
</dbReference>